<organism evidence="1 2">
    <name type="scientific">Peronosclerospora sorghi</name>
    <dbReference type="NCBI Taxonomy" id="230839"/>
    <lineage>
        <taxon>Eukaryota</taxon>
        <taxon>Sar</taxon>
        <taxon>Stramenopiles</taxon>
        <taxon>Oomycota</taxon>
        <taxon>Peronosporomycetes</taxon>
        <taxon>Peronosporales</taxon>
        <taxon>Peronosporaceae</taxon>
        <taxon>Peronosclerospora</taxon>
    </lineage>
</organism>
<comment type="caution">
    <text evidence="1">The sequence shown here is derived from an EMBL/GenBank/DDBJ whole genome shotgun (WGS) entry which is preliminary data.</text>
</comment>
<evidence type="ECO:0000313" key="2">
    <source>
        <dbReference type="Proteomes" id="UP001163321"/>
    </source>
</evidence>
<dbReference type="Proteomes" id="UP001163321">
    <property type="component" value="Chromosome 5"/>
</dbReference>
<accession>A0ACC0W0V0</accession>
<evidence type="ECO:0000313" key="1">
    <source>
        <dbReference type="EMBL" id="KAI9911951.1"/>
    </source>
</evidence>
<gene>
    <name evidence="1" type="ORF">PsorP6_009631</name>
</gene>
<reference evidence="1 2" key="1">
    <citation type="journal article" date="2022" name="bioRxiv">
        <title>The genome of the oomycete Peronosclerospora sorghi, a cosmopolitan pathogen of maize and sorghum, is inflated with dispersed pseudogenes.</title>
        <authorList>
            <person name="Fletcher K."/>
            <person name="Martin F."/>
            <person name="Isakeit T."/>
            <person name="Cavanaugh K."/>
            <person name="Magill C."/>
            <person name="Michelmore R."/>
        </authorList>
    </citation>
    <scope>NUCLEOTIDE SEQUENCE [LARGE SCALE GENOMIC DNA]</scope>
    <source>
        <strain evidence="1">P6</strain>
    </source>
</reference>
<protein>
    <submittedName>
        <fullName evidence="1">Uncharacterized protein</fullName>
    </submittedName>
</protein>
<proteinExistence type="predicted"/>
<keyword evidence="2" id="KW-1185">Reference proteome</keyword>
<sequence length="252" mass="28065">MNLDHVEALASPSPIVAALARAHAQAQARSEAVAQVENRENVLEQTNGNHDQEQIPNDNDATRKRKRAIQQVASVETRVIVIKWMVKDAEENGEKGVAVRAIKNFQADFRGEYKANNMKCTRWWKDREGILTAADASVKSISTVLNTGVKRVQVKVAAGGRSRQRAPWTERLHELLLVEFSRMRATGINLSPSLLRTIALAVIEGSEEWAAEYGSGYVNLSDNIPVKEKIKTRWVQHFIVSSGKVCVPFTLL</sequence>
<name>A0ACC0W0V0_9STRA</name>
<dbReference type="EMBL" id="CM047584">
    <property type="protein sequence ID" value="KAI9911951.1"/>
    <property type="molecule type" value="Genomic_DNA"/>
</dbReference>